<gene>
    <name evidence="1" type="ORF">RFI_02919</name>
</gene>
<protein>
    <submittedName>
        <fullName evidence="1">Uncharacterized protein</fullName>
    </submittedName>
</protein>
<accession>X6P7X8</accession>
<dbReference type="AlphaFoldDB" id="X6P7X8"/>
<name>X6P7X8_RETFI</name>
<evidence type="ECO:0000313" key="1">
    <source>
        <dbReference type="EMBL" id="ETO34174.1"/>
    </source>
</evidence>
<comment type="caution">
    <text evidence="1">The sequence shown here is derived from an EMBL/GenBank/DDBJ whole genome shotgun (WGS) entry which is preliminary data.</text>
</comment>
<dbReference type="EMBL" id="ASPP01002804">
    <property type="protein sequence ID" value="ETO34174.1"/>
    <property type="molecule type" value="Genomic_DNA"/>
</dbReference>
<organism evidence="1 2">
    <name type="scientific">Reticulomyxa filosa</name>
    <dbReference type="NCBI Taxonomy" id="46433"/>
    <lineage>
        <taxon>Eukaryota</taxon>
        <taxon>Sar</taxon>
        <taxon>Rhizaria</taxon>
        <taxon>Retaria</taxon>
        <taxon>Foraminifera</taxon>
        <taxon>Monothalamids</taxon>
        <taxon>Reticulomyxidae</taxon>
        <taxon>Reticulomyxa</taxon>
    </lineage>
</organism>
<reference evidence="1 2" key="1">
    <citation type="journal article" date="2013" name="Curr. Biol.">
        <title>The Genome of the Foraminiferan Reticulomyxa filosa.</title>
        <authorList>
            <person name="Glockner G."/>
            <person name="Hulsmann N."/>
            <person name="Schleicher M."/>
            <person name="Noegel A.A."/>
            <person name="Eichinger L."/>
            <person name="Gallinger C."/>
            <person name="Pawlowski J."/>
            <person name="Sierra R."/>
            <person name="Euteneuer U."/>
            <person name="Pillet L."/>
            <person name="Moustafa A."/>
            <person name="Platzer M."/>
            <person name="Groth M."/>
            <person name="Szafranski K."/>
            <person name="Schliwa M."/>
        </authorList>
    </citation>
    <scope>NUCLEOTIDE SEQUENCE [LARGE SCALE GENOMIC DNA]</scope>
</reference>
<evidence type="ECO:0000313" key="2">
    <source>
        <dbReference type="Proteomes" id="UP000023152"/>
    </source>
</evidence>
<keyword evidence="2" id="KW-1185">Reference proteome</keyword>
<dbReference type="Proteomes" id="UP000023152">
    <property type="component" value="Unassembled WGS sequence"/>
</dbReference>
<proteinExistence type="predicted"/>
<sequence length="330" mass="38225">MLLQKKILKLEKRNSFFHYIQRIIFLKAFGLMFPKEKAENKGNDLALEPKQTSSLYDPKKLTTVDKLDDELGTMKQLEFVTTSRLSESTRISEVTKTMEGEKVMENNNITKAKSTKAMSVKVDATATPKKRVVFISINSLNVSFFQIPEDVLENSIFCFAIAKAHLFPKTEDEKEQALESVVSRMNLHPNVLQSIKDKDEKGLSFAKLALFHKKKKKKLCAYINKIILVYWNYIFKIQKVIWFDLSTVSWQDISARLCQIHDPVTNKNYNPLILDENWWLHKHNNNELHSFSRSQVTAQDIINEIQKPKLKFTPSIEVSFLCVRVCVYVG</sequence>